<evidence type="ECO:0000313" key="2">
    <source>
        <dbReference type="EMBL" id="MCW1922131.1"/>
    </source>
</evidence>
<accession>A0ABT3GF96</accession>
<proteinExistence type="predicted"/>
<keyword evidence="3" id="KW-1185">Reference proteome</keyword>
<organism evidence="2 3">
    <name type="scientific">Luteolibacter arcticus</name>
    <dbReference type="NCBI Taxonomy" id="1581411"/>
    <lineage>
        <taxon>Bacteria</taxon>
        <taxon>Pseudomonadati</taxon>
        <taxon>Verrucomicrobiota</taxon>
        <taxon>Verrucomicrobiia</taxon>
        <taxon>Verrucomicrobiales</taxon>
        <taxon>Verrucomicrobiaceae</taxon>
        <taxon>Luteolibacter</taxon>
    </lineage>
</organism>
<dbReference type="EMBL" id="JAPDDT010000002">
    <property type="protein sequence ID" value="MCW1922131.1"/>
    <property type="molecule type" value="Genomic_DNA"/>
</dbReference>
<reference evidence="2 3" key="1">
    <citation type="submission" date="2022-10" db="EMBL/GenBank/DDBJ databases">
        <title>Luteolibacter arcticus strain CCTCC AB 2014275, whole genome shotgun sequencing project.</title>
        <authorList>
            <person name="Zhao G."/>
            <person name="Shen L."/>
        </authorList>
    </citation>
    <scope>NUCLEOTIDE SEQUENCE [LARGE SCALE GENOMIC DNA]</scope>
    <source>
        <strain evidence="2 3">CCTCC AB 2014275</strain>
    </source>
</reference>
<dbReference type="RefSeq" id="WP_264486241.1">
    <property type="nucleotide sequence ID" value="NZ_JAPDDT010000002.1"/>
</dbReference>
<feature type="chain" id="PRO_5047530057" evidence="1">
    <location>
        <begin position="22"/>
        <end position="857"/>
    </location>
</feature>
<keyword evidence="1" id="KW-0732">Signal</keyword>
<evidence type="ECO:0000313" key="3">
    <source>
        <dbReference type="Proteomes" id="UP001320876"/>
    </source>
</evidence>
<dbReference type="Gene3D" id="2.40.30.20">
    <property type="match status" value="4"/>
</dbReference>
<name>A0ABT3GF96_9BACT</name>
<feature type="signal peptide" evidence="1">
    <location>
        <begin position="1"/>
        <end position="21"/>
    </location>
</feature>
<dbReference type="InterPro" id="IPR023366">
    <property type="entry name" value="ATP_synth_asu-like_sf"/>
</dbReference>
<comment type="caution">
    <text evidence="2">The sequence shown here is derived from an EMBL/GenBank/DDBJ whole genome shotgun (WGS) entry which is preliminary data.</text>
</comment>
<evidence type="ECO:0000256" key="1">
    <source>
        <dbReference type="SAM" id="SignalP"/>
    </source>
</evidence>
<gene>
    <name evidence="2" type="ORF">OKA05_06175</name>
</gene>
<dbReference type="Proteomes" id="UP001320876">
    <property type="component" value="Unassembled WGS sequence"/>
</dbReference>
<sequence>MKSSFSLSSLLACALWTAATANSSAESSPYRGLWVGEVALGKVNEVTVPLDAQNIPRAPDPNTPTPTFDAANFRVIVHVDAMGRASLLKQVAILARKSDLQKTESDMALVTDERLYGSFPAQAASRISSVVFDFGDAKATAAVNQVIERAAAAATTAATQSGATKATVKTAAQNAATPVITQADAAEAFSNFLQANLDAIKVRAIANGTSTSAARNAANALKNGSFYQDTRGIEMIDAIEASLAALPPSATQQQREQAALNTAAAFAETDQGYDRFLAGELLGDAIEAAAGKVASTAEGIAFKPISTFQSADSGAAVAAVSTAHGLVSTDEIAIQGAAISAYNGLHKIIRLDNDTIRIATPFVAGGAIGGFAPSNSIAPLRVSSPAHGLSDGERITVRGSLAGYNGSHLVTVVDANTFTIPVAFDSDPLSRGVWSSESGDILNFEGTGGGSSGVKITSPNHGLDNGQVIEIQGAGQASYNGLKTITRIDTNSFSIPVAFGGNPAIKGSWDIPEEITAFAPPAAVPTRISFTNHRLTSGDRIVVSGSGKADYNGEQVVTVVDANSFSIPIPWDASTGDPGVKGTWAPASGGQWRKTAAIRAALDQVAKVSEARTKALNVKLTSYSDTRAPDALELVLSSIVAEAALSDSPLSSEIATLAEKAGREALSDSVVRYPRAAAIPSTDYTDFVRSSTFAGSVATAAEAAATAALKEKADLLATPASIKDKAREAAINALAPVLAAASRSLLTELPMSGNFGAALATEVVLPANHPTNPFRHRRHPDHTTGFDIRRLVNLTFQPVDGQLLSRTGYGVDRISGTYAEEIFGLHKPLGPSKNTGLKVAGTFQLHRVSLIDTLNGR</sequence>
<protein>
    <submittedName>
        <fullName evidence="2">Uncharacterized protein</fullName>
    </submittedName>
</protein>